<dbReference type="Gene3D" id="3.40.50.10810">
    <property type="entry name" value="Tandem AAA-ATPase domain"/>
    <property type="match status" value="1"/>
</dbReference>
<feature type="transmembrane region" description="Helical" evidence="7">
    <location>
        <begin position="265"/>
        <end position="288"/>
    </location>
</feature>
<protein>
    <recommendedName>
        <fullName evidence="8">SNF2 N-terminal domain-containing protein</fullName>
    </recommendedName>
</protein>
<evidence type="ECO:0000256" key="1">
    <source>
        <dbReference type="ARBA" id="ARBA00004123"/>
    </source>
</evidence>
<comment type="subcellular location">
    <subcellularLocation>
        <location evidence="1">Nucleus</location>
    </subcellularLocation>
</comment>
<dbReference type="AlphaFoldDB" id="A0A2G2ZG35"/>
<evidence type="ECO:0000256" key="7">
    <source>
        <dbReference type="SAM" id="Phobius"/>
    </source>
</evidence>
<dbReference type="GO" id="GO:0005634">
    <property type="term" value="C:nucleus"/>
    <property type="evidence" value="ECO:0007669"/>
    <property type="project" value="UniProtKB-SubCell"/>
</dbReference>
<dbReference type="CDD" id="cd18793">
    <property type="entry name" value="SF2_C_SNF"/>
    <property type="match status" value="1"/>
</dbReference>
<reference evidence="9 10" key="2">
    <citation type="journal article" date="2017" name="Genome Biol.">
        <title>New reference genome sequences of hot pepper reveal the massive evolution of plant disease-resistance genes by retroduplication.</title>
        <authorList>
            <person name="Kim S."/>
            <person name="Park J."/>
            <person name="Yeom S.I."/>
            <person name="Kim Y.M."/>
            <person name="Seo E."/>
            <person name="Kim K.T."/>
            <person name="Kim M.S."/>
            <person name="Lee J.M."/>
            <person name="Cheong K."/>
            <person name="Shin H.S."/>
            <person name="Kim S.B."/>
            <person name="Han K."/>
            <person name="Lee J."/>
            <person name="Park M."/>
            <person name="Lee H.A."/>
            <person name="Lee H.Y."/>
            <person name="Lee Y."/>
            <person name="Oh S."/>
            <person name="Lee J.H."/>
            <person name="Choi E."/>
            <person name="Choi E."/>
            <person name="Lee S.E."/>
            <person name="Jeon J."/>
            <person name="Kim H."/>
            <person name="Choi G."/>
            <person name="Song H."/>
            <person name="Lee J."/>
            <person name="Lee S.C."/>
            <person name="Kwon J.K."/>
            <person name="Lee H.Y."/>
            <person name="Koo N."/>
            <person name="Hong Y."/>
            <person name="Kim R.W."/>
            <person name="Kang W.H."/>
            <person name="Huh J.H."/>
            <person name="Kang B.C."/>
            <person name="Yang T.J."/>
            <person name="Lee Y.H."/>
            <person name="Bennetzen J.L."/>
            <person name="Choi D."/>
        </authorList>
    </citation>
    <scope>NUCLEOTIDE SEQUENCE [LARGE SCALE GENOMIC DNA]</scope>
    <source>
        <strain evidence="10">cv. CM334</strain>
    </source>
</reference>
<keyword evidence="4" id="KW-0347">Helicase</keyword>
<evidence type="ECO:0000256" key="2">
    <source>
        <dbReference type="ARBA" id="ARBA00022741"/>
    </source>
</evidence>
<dbReference type="STRING" id="4072.A0A2G2ZG35"/>
<keyword evidence="2" id="KW-0547">Nucleotide-binding</keyword>
<gene>
    <name evidence="9" type="ORF">T459_13965</name>
</gene>
<dbReference type="InterPro" id="IPR000330">
    <property type="entry name" value="SNF2_N"/>
</dbReference>
<dbReference type="GO" id="GO:0005524">
    <property type="term" value="F:ATP binding"/>
    <property type="evidence" value="ECO:0007669"/>
    <property type="project" value="UniProtKB-KW"/>
</dbReference>
<feature type="domain" description="SNF2 N-terminal" evidence="8">
    <location>
        <begin position="146"/>
        <end position="197"/>
    </location>
</feature>
<keyword evidence="3" id="KW-0378">Hydrolase</keyword>
<dbReference type="GO" id="GO:0004386">
    <property type="term" value="F:helicase activity"/>
    <property type="evidence" value="ECO:0007669"/>
    <property type="project" value="UniProtKB-KW"/>
</dbReference>
<comment type="caution">
    <text evidence="9">The sequence shown here is derived from an EMBL/GenBank/DDBJ whole genome shotgun (WGS) entry which is preliminary data.</text>
</comment>
<dbReference type="Gene3D" id="3.40.50.300">
    <property type="entry name" value="P-loop containing nucleotide triphosphate hydrolases"/>
    <property type="match status" value="1"/>
</dbReference>
<evidence type="ECO:0000256" key="6">
    <source>
        <dbReference type="ARBA" id="ARBA00023242"/>
    </source>
</evidence>
<evidence type="ECO:0000313" key="9">
    <source>
        <dbReference type="EMBL" id="PHT80950.1"/>
    </source>
</evidence>
<evidence type="ECO:0000313" key="10">
    <source>
        <dbReference type="Proteomes" id="UP000222542"/>
    </source>
</evidence>
<dbReference type="Gramene" id="PHT80950">
    <property type="protein sequence ID" value="PHT80950"/>
    <property type="gene ID" value="T459_13965"/>
</dbReference>
<keyword evidence="7" id="KW-0812">Transmembrane</keyword>
<evidence type="ECO:0000256" key="4">
    <source>
        <dbReference type="ARBA" id="ARBA00022806"/>
    </source>
</evidence>
<reference evidence="9 10" key="1">
    <citation type="journal article" date="2014" name="Nat. Genet.">
        <title>Genome sequence of the hot pepper provides insights into the evolution of pungency in Capsicum species.</title>
        <authorList>
            <person name="Kim S."/>
            <person name="Park M."/>
            <person name="Yeom S.I."/>
            <person name="Kim Y.M."/>
            <person name="Lee J.M."/>
            <person name="Lee H.A."/>
            <person name="Seo E."/>
            <person name="Choi J."/>
            <person name="Cheong K."/>
            <person name="Kim K.T."/>
            <person name="Jung K."/>
            <person name="Lee G.W."/>
            <person name="Oh S.K."/>
            <person name="Bae C."/>
            <person name="Kim S.B."/>
            <person name="Lee H.Y."/>
            <person name="Kim S.Y."/>
            <person name="Kim M.S."/>
            <person name="Kang B.C."/>
            <person name="Jo Y.D."/>
            <person name="Yang H.B."/>
            <person name="Jeong H.J."/>
            <person name="Kang W.H."/>
            <person name="Kwon J.K."/>
            <person name="Shin C."/>
            <person name="Lim J.Y."/>
            <person name="Park J.H."/>
            <person name="Huh J.H."/>
            <person name="Kim J.S."/>
            <person name="Kim B.D."/>
            <person name="Cohen O."/>
            <person name="Paran I."/>
            <person name="Suh M.C."/>
            <person name="Lee S.B."/>
            <person name="Kim Y.K."/>
            <person name="Shin Y."/>
            <person name="Noh S.J."/>
            <person name="Park J."/>
            <person name="Seo Y.S."/>
            <person name="Kwon S.Y."/>
            <person name="Kim H.A."/>
            <person name="Park J.M."/>
            <person name="Kim H.J."/>
            <person name="Choi S.B."/>
            <person name="Bosland P.W."/>
            <person name="Reeves G."/>
            <person name="Jo S.H."/>
            <person name="Lee B.W."/>
            <person name="Cho H.T."/>
            <person name="Choi H.S."/>
            <person name="Lee M.S."/>
            <person name="Yu Y."/>
            <person name="Do Choi Y."/>
            <person name="Park B.S."/>
            <person name="van Deynze A."/>
            <person name="Ashrafi H."/>
            <person name="Hill T."/>
            <person name="Kim W.T."/>
            <person name="Pai H.S."/>
            <person name="Ahn H.K."/>
            <person name="Yeam I."/>
            <person name="Giovannoni J.J."/>
            <person name="Rose J.K."/>
            <person name="Sorensen I."/>
            <person name="Lee S.J."/>
            <person name="Kim R.W."/>
            <person name="Choi I.Y."/>
            <person name="Choi B.S."/>
            <person name="Lim J.S."/>
            <person name="Lee Y.H."/>
            <person name="Choi D."/>
        </authorList>
    </citation>
    <scope>NUCLEOTIDE SEQUENCE [LARGE SCALE GENOMIC DNA]</scope>
    <source>
        <strain evidence="10">cv. CM334</strain>
    </source>
</reference>
<evidence type="ECO:0000256" key="5">
    <source>
        <dbReference type="ARBA" id="ARBA00022840"/>
    </source>
</evidence>
<proteinExistence type="predicted"/>
<dbReference type="PANTHER" id="PTHR45821:SF14">
    <property type="entry name" value="HELICASE C-TERMINAL DOMAIN-CONTAINING PROTEIN"/>
    <property type="match status" value="1"/>
</dbReference>
<dbReference type="InterPro" id="IPR027417">
    <property type="entry name" value="P-loop_NTPase"/>
</dbReference>
<accession>A0A2G2ZG35</accession>
<dbReference type="Proteomes" id="UP000222542">
    <property type="component" value="Unassembled WGS sequence"/>
</dbReference>
<dbReference type="EMBL" id="AYRZ02000005">
    <property type="protein sequence ID" value="PHT80950.1"/>
    <property type="molecule type" value="Genomic_DNA"/>
</dbReference>
<dbReference type="InterPro" id="IPR044567">
    <property type="entry name" value="CLSY/DRD1"/>
</dbReference>
<keyword evidence="7" id="KW-1133">Transmembrane helix</keyword>
<keyword evidence="10" id="KW-1185">Reference proteome</keyword>
<organism evidence="9 10">
    <name type="scientific">Capsicum annuum</name>
    <name type="common">Capsicum pepper</name>
    <dbReference type="NCBI Taxonomy" id="4072"/>
    <lineage>
        <taxon>Eukaryota</taxon>
        <taxon>Viridiplantae</taxon>
        <taxon>Streptophyta</taxon>
        <taxon>Embryophyta</taxon>
        <taxon>Tracheophyta</taxon>
        <taxon>Spermatophyta</taxon>
        <taxon>Magnoliopsida</taxon>
        <taxon>eudicotyledons</taxon>
        <taxon>Gunneridae</taxon>
        <taxon>Pentapetalae</taxon>
        <taxon>asterids</taxon>
        <taxon>lamiids</taxon>
        <taxon>Solanales</taxon>
        <taxon>Solanaceae</taxon>
        <taxon>Solanoideae</taxon>
        <taxon>Capsiceae</taxon>
        <taxon>Capsicum</taxon>
    </lineage>
</organism>
<dbReference type="SUPFAM" id="SSF52540">
    <property type="entry name" value="P-loop containing nucleoside triphosphate hydrolases"/>
    <property type="match status" value="1"/>
</dbReference>
<keyword evidence="6" id="KW-0539">Nucleus</keyword>
<sequence length="517" mass="58865">MKIKFDELIRLYGGPKDSYYILSCSSEPDQEATQVIFWLDFWPRDMNKKLDVKKQQISLNSLSDTKSDVKVLLASIKACSDGISLIGTSRVVLLDIFWNPTVEQQAVSGSYRNGKKKIVRVYCPVISTWEVDKIEQQMRRCILGIRGHTARNEQSLVLKDLKKVETEMDILLPGTPFQNNIKELYHTLLCAITMEPAAASVILAKLEAITHQWEVINKRSYEDQTLVVGTQALIDPLDDEVDSPGENDLCPSSASTYNLTKKTRVVIVLVKMILIVVLWLPVMVSMYVRTNLVKEKDDTLGESESVQDPRPWLRLPFYPGNFLGCEGRIVVGRPTCLTDIAICVAWTLLSIRATPLCNIFAKLRMIKAKDVWLYLKCVPPWHVDVVYCTNSNPHVMRMCCLFVFSSFLQGLDSRSNPFQEGENDTSQMATQIFKDMIGDHHLKAQDLVTPRAKEYARNTHFEPTIHQGHEWKIAWSIEESWIHGFGDLIAHYFGPSSLRAFWLLHFAQNALHGHPSH</sequence>
<dbReference type="Pfam" id="PF00176">
    <property type="entry name" value="SNF2-rel_dom"/>
    <property type="match status" value="1"/>
</dbReference>
<dbReference type="InterPro" id="IPR038718">
    <property type="entry name" value="SNF2-like_sf"/>
</dbReference>
<dbReference type="InterPro" id="IPR049730">
    <property type="entry name" value="SNF2/RAD54-like_C"/>
</dbReference>
<name>A0A2G2ZG35_CAPAN</name>
<dbReference type="GO" id="GO:0080188">
    <property type="term" value="P:gene silencing by siRNA-directed DNA methylation"/>
    <property type="evidence" value="ECO:0007669"/>
    <property type="project" value="InterPro"/>
</dbReference>
<keyword evidence="7" id="KW-0472">Membrane</keyword>
<keyword evidence="5" id="KW-0067">ATP-binding</keyword>
<dbReference type="GO" id="GO:0016787">
    <property type="term" value="F:hydrolase activity"/>
    <property type="evidence" value="ECO:0007669"/>
    <property type="project" value="UniProtKB-KW"/>
</dbReference>
<evidence type="ECO:0000259" key="8">
    <source>
        <dbReference type="Pfam" id="PF00176"/>
    </source>
</evidence>
<evidence type="ECO:0000256" key="3">
    <source>
        <dbReference type="ARBA" id="ARBA00022801"/>
    </source>
</evidence>
<dbReference type="PANTHER" id="PTHR45821">
    <property type="entry name" value="SNF2 DOMAIN-CONTAINING PROTEIN CLASSY 2-RELATED"/>
    <property type="match status" value="1"/>
</dbReference>